<keyword evidence="1" id="KW-0812">Transmembrane</keyword>
<evidence type="ECO:0000256" key="1">
    <source>
        <dbReference type="SAM" id="Phobius"/>
    </source>
</evidence>
<sequence length="401" mass="46636">MKKIFDRFKKKDNFEELEEYQKKILEHKNKIFRRIISIFVIGLAIVVCWGVFQYMRVYNDYVILSSQKRSDVKSAKFEEFNGNILKYSQDGISYLDLDSNEIWNHAYSMQDPIVSTREDYIAVADQKGNKIYVLNTKGFQGEIKALKPIRQIRVANQGVVAVLMEDENANYICCYDKKGNLLVDSEVRLENTGYPINIAFSNDGQKLAVSYLDISEGLPRTEVAFYNFGSVGQEEVGRLVSSYTYEETIIPEIEFLNNDIVAAFGDNKVVLYEGAQKPKEIKKMNIKQEIRSVFQNKENFGLVFENKDETRDTDKKYQMDLYNKSGEKIVTVDFDMDYTNIKLNDKRILLSSEKECSIFTFQGVEKFHYKFPDELVTVIPTSFDRQFILITSKETQRIQIK</sequence>
<keyword evidence="1" id="KW-1133">Transmembrane helix</keyword>
<dbReference type="SUPFAM" id="SSF50978">
    <property type="entry name" value="WD40 repeat-like"/>
    <property type="match status" value="1"/>
</dbReference>
<comment type="caution">
    <text evidence="2">The sequence shown here is derived from an EMBL/GenBank/DDBJ whole genome shotgun (WGS) entry which is preliminary data.</text>
</comment>
<evidence type="ECO:0000313" key="2">
    <source>
        <dbReference type="EMBL" id="RDU23501.1"/>
    </source>
</evidence>
<protein>
    <submittedName>
        <fullName evidence="2">Uncharacterized protein</fullName>
    </submittedName>
</protein>
<proteinExistence type="predicted"/>
<gene>
    <name evidence="2" type="ORF">DWV06_09395</name>
</gene>
<dbReference type="AlphaFoldDB" id="A0A371AVD1"/>
<dbReference type="Proteomes" id="UP000255036">
    <property type="component" value="Unassembled WGS sequence"/>
</dbReference>
<evidence type="ECO:0000313" key="3">
    <source>
        <dbReference type="Proteomes" id="UP000255036"/>
    </source>
</evidence>
<dbReference type="Pfam" id="PF18975">
    <property type="entry name" value="DUF5711"/>
    <property type="match status" value="1"/>
</dbReference>
<accession>A0A371AVD1</accession>
<feature type="transmembrane region" description="Helical" evidence="1">
    <location>
        <begin position="31"/>
        <end position="52"/>
    </location>
</feature>
<dbReference type="InterPro" id="IPR011042">
    <property type="entry name" value="6-blade_b-propeller_TolB-like"/>
</dbReference>
<dbReference type="EMBL" id="QRCT01000025">
    <property type="protein sequence ID" value="RDU23501.1"/>
    <property type="molecule type" value="Genomic_DNA"/>
</dbReference>
<dbReference type="Gene3D" id="2.120.10.30">
    <property type="entry name" value="TolB, C-terminal domain"/>
    <property type="match status" value="1"/>
</dbReference>
<keyword evidence="1" id="KW-0472">Membrane</keyword>
<name>A0A371AVD1_9FIRM</name>
<dbReference type="InterPro" id="IPR043765">
    <property type="entry name" value="DUF5711"/>
</dbReference>
<dbReference type="InterPro" id="IPR036322">
    <property type="entry name" value="WD40_repeat_dom_sf"/>
</dbReference>
<organism evidence="2 3">
    <name type="scientific">Anaerosacchariphilus polymeriproducens</name>
    <dbReference type="NCBI Taxonomy" id="1812858"/>
    <lineage>
        <taxon>Bacteria</taxon>
        <taxon>Bacillati</taxon>
        <taxon>Bacillota</taxon>
        <taxon>Clostridia</taxon>
        <taxon>Lachnospirales</taxon>
        <taxon>Lachnospiraceae</taxon>
        <taxon>Anaerosacchariphilus</taxon>
    </lineage>
</organism>
<reference evidence="2 3" key="1">
    <citation type="submission" date="2018-07" db="EMBL/GenBank/DDBJ databases">
        <title>Anaerosacharophilus polymeroproducens gen. nov. sp. nov., an anaerobic bacterium isolated from salt field.</title>
        <authorList>
            <person name="Kim W."/>
            <person name="Yang S.-H."/>
            <person name="Oh J."/>
            <person name="Lee J.-H."/>
            <person name="Kwon K.K."/>
        </authorList>
    </citation>
    <scope>NUCLEOTIDE SEQUENCE [LARGE SCALE GENOMIC DNA]</scope>
    <source>
        <strain evidence="2 3">MCWD5</strain>
    </source>
</reference>
<keyword evidence="3" id="KW-1185">Reference proteome</keyword>